<dbReference type="Pfam" id="PF12826">
    <property type="entry name" value="HHH_2"/>
    <property type="match status" value="1"/>
</dbReference>
<evidence type="ECO:0000256" key="12">
    <source>
        <dbReference type="ARBA" id="ARBA00034005"/>
    </source>
</evidence>
<dbReference type="SUPFAM" id="SSF47781">
    <property type="entry name" value="RuvA domain 2-like"/>
    <property type="match status" value="1"/>
</dbReference>
<dbReference type="SUPFAM" id="SSF50249">
    <property type="entry name" value="Nucleic acid-binding proteins"/>
    <property type="match status" value="1"/>
</dbReference>
<comment type="caution">
    <text evidence="16">The sequence shown here is derived from an EMBL/GenBank/DDBJ whole genome shotgun (WGS) entry which is preliminary data.</text>
</comment>
<keyword evidence="10 14" id="KW-0520">NAD</keyword>
<dbReference type="GO" id="GO:0046872">
    <property type="term" value="F:metal ion binding"/>
    <property type="evidence" value="ECO:0007669"/>
    <property type="project" value="UniProtKB-KW"/>
</dbReference>
<dbReference type="CDD" id="cd00114">
    <property type="entry name" value="LIGANc"/>
    <property type="match status" value="1"/>
</dbReference>
<evidence type="ECO:0000256" key="1">
    <source>
        <dbReference type="ARBA" id="ARBA00004067"/>
    </source>
</evidence>
<gene>
    <name evidence="14" type="primary">ligA</name>
    <name evidence="16" type="ORF">A3B35_03895</name>
</gene>
<dbReference type="GO" id="GO:0005829">
    <property type="term" value="C:cytosol"/>
    <property type="evidence" value="ECO:0007669"/>
    <property type="project" value="TreeGrafter"/>
</dbReference>
<dbReference type="InterPro" id="IPR004150">
    <property type="entry name" value="NAD_DNA_ligase_OB"/>
</dbReference>
<evidence type="ECO:0000313" key="17">
    <source>
        <dbReference type="Proteomes" id="UP000177215"/>
    </source>
</evidence>
<evidence type="ECO:0000256" key="3">
    <source>
        <dbReference type="ARBA" id="ARBA00013308"/>
    </source>
</evidence>
<dbReference type="Gene3D" id="1.10.150.20">
    <property type="entry name" value="5' to 3' exonuclease, C-terminal subdomain"/>
    <property type="match status" value="2"/>
</dbReference>
<keyword evidence="8 14" id="KW-0862">Zinc</keyword>
<dbReference type="InterPro" id="IPR012340">
    <property type="entry name" value="NA-bd_OB-fold"/>
</dbReference>
<evidence type="ECO:0000256" key="8">
    <source>
        <dbReference type="ARBA" id="ARBA00022833"/>
    </source>
</evidence>
<proteinExistence type="inferred from homology"/>
<comment type="function">
    <text evidence="1 14">DNA ligase that catalyzes the formation of phosphodiester linkages between 5'-phosphoryl and 3'-hydroxyl groups in double-stranded DNA using NAD as a coenzyme and as the energy source for the reaction. It is essential for DNA replication and repair of damaged DNA.</text>
</comment>
<dbReference type="AlphaFoldDB" id="A0A1F6ESR7"/>
<dbReference type="NCBIfam" id="NF005932">
    <property type="entry name" value="PRK07956.1"/>
    <property type="match status" value="1"/>
</dbReference>
<evidence type="ECO:0000256" key="9">
    <source>
        <dbReference type="ARBA" id="ARBA00022842"/>
    </source>
</evidence>
<evidence type="ECO:0000256" key="13">
    <source>
        <dbReference type="ARBA" id="ARBA00060881"/>
    </source>
</evidence>
<dbReference type="SMART" id="SM00292">
    <property type="entry name" value="BRCT"/>
    <property type="match status" value="1"/>
</dbReference>
<evidence type="ECO:0000256" key="10">
    <source>
        <dbReference type="ARBA" id="ARBA00023027"/>
    </source>
</evidence>
<feature type="binding site" evidence="14">
    <location>
        <position position="141"/>
    </location>
    <ligand>
        <name>NAD(+)</name>
        <dbReference type="ChEBI" id="CHEBI:57540"/>
    </ligand>
</feature>
<dbReference type="PIRSF" id="PIRSF001604">
    <property type="entry name" value="LigA"/>
    <property type="match status" value="1"/>
</dbReference>
<dbReference type="Pfam" id="PF00533">
    <property type="entry name" value="BRCT"/>
    <property type="match status" value="1"/>
</dbReference>
<dbReference type="FunFam" id="2.40.50.140:FF:000012">
    <property type="entry name" value="DNA ligase"/>
    <property type="match status" value="1"/>
</dbReference>
<dbReference type="InterPro" id="IPR013839">
    <property type="entry name" value="DNAligase_adenylation"/>
</dbReference>
<dbReference type="EMBL" id="MFMC01000048">
    <property type="protein sequence ID" value="OGG76648.1"/>
    <property type="molecule type" value="Genomic_DNA"/>
</dbReference>
<evidence type="ECO:0000256" key="2">
    <source>
        <dbReference type="ARBA" id="ARBA00012722"/>
    </source>
</evidence>
<feature type="binding site" evidence="14">
    <location>
        <position position="339"/>
    </location>
    <ligand>
        <name>NAD(+)</name>
        <dbReference type="ChEBI" id="CHEBI:57540"/>
    </ligand>
</feature>
<feature type="active site" description="N6-AMP-lysine intermediate" evidence="14">
    <location>
        <position position="120"/>
    </location>
</feature>
<feature type="domain" description="BRCT" evidence="15">
    <location>
        <begin position="621"/>
        <end position="698"/>
    </location>
</feature>
<protein>
    <recommendedName>
        <fullName evidence="3 14">DNA ligase</fullName>
        <ecNumber evidence="2 14">6.5.1.2</ecNumber>
    </recommendedName>
    <alternativeName>
        <fullName evidence="14">Polydeoxyribonucleotide synthase [NAD(+)]</fullName>
    </alternativeName>
</protein>
<dbReference type="SUPFAM" id="SSF56091">
    <property type="entry name" value="DNA ligase/mRNA capping enzyme, catalytic domain"/>
    <property type="match status" value="1"/>
</dbReference>
<dbReference type="InterPro" id="IPR010994">
    <property type="entry name" value="RuvA_2-like"/>
</dbReference>
<dbReference type="InterPro" id="IPR003583">
    <property type="entry name" value="Hlx-hairpin-Hlx_DNA-bd_motif"/>
</dbReference>
<keyword evidence="9 14" id="KW-0460">Magnesium</keyword>
<evidence type="ECO:0000313" key="16">
    <source>
        <dbReference type="EMBL" id="OGG76648.1"/>
    </source>
</evidence>
<dbReference type="SMART" id="SM00278">
    <property type="entry name" value="HhH1"/>
    <property type="match status" value="3"/>
</dbReference>
<dbReference type="Gene3D" id="3.30.470.30">
    <property type="entry name" value="DNA ligase/mRNA capping enzyme"/>
    <property type="match status" value="1"/>
</dbReference>
<keyword evidence="11 14" id="KW-0234">DNA repair</keyword>
<dbReference type="HAMAP" id="MF_01588">
    <property type="entry name" value="DNA_ligase_A"/>
    <property type="match status" value="1"/>
</dbReference>
<dbReference type="GO" id="GO:0006281">
    <property type="term" value="P:DNA repair"/>
    <property type="evidence" value="ECO:0007669"/>
    <property type="project" value="UniProtKB-KW"/>
</dbReference>
<organism evidence="16 17">
    <name type="scientific">Candidatus Kaiserbacteria bacterium RIFCSPLOWO2_01_FULL_54_24</name>
    <dbReference type="NCBI Taxonomy" id="1798515"/>
    <lineage>
        <taxon>Bacteria</taxon>
        <taxon>Candidatus Kaiseribacteriota</taxon>
    </lineage>
</organism>
<keyword evidence="5 14" id="KW-0235">DNA replication</keyword>
<dbReference type="CDD" id="cd17748">
    <property type="entry name" value="BRCT_DNA_ligase_like"/>
    <property type="match status" value="1"/>
</dbReference>
<dbReference type="FunFam" id="1.10.150.20:FF:000006">
    <property type="entry name" value="DNA ligase"/>
    <property type="match status" value="1"/>
</dbReference>
<evidence type="ECO:0000256" key="11">
    <source>
        <dbReference type="ARBA" id="ARBA00023204"/>
    </source>
</evidence>
<reference evidence="16 17" key="1">
    <citation type="journal article" date="2016" name="Nat. Commun.">
        <title>Thousands of microbial genomes shed light on interconnected biogeochemical processes in an aquifer system.</title>
        <authorList>
            <person name="Anantharaman K."/>
            <person name="Brown C.T."/>
            <person name="Hug L.A."/>
            <person name="Sharon I."/>
            <person name="Castelle C.J."/>
            <person name="Probst A.J."/>
            <person name="Thomas B.C."/>
            <person name="Singh A."/>
            <person name="Wilkins M.J."/>
            <person name="Karaoz U."/>
            <person name="Brodie E.L."/>
            <person name="Williams K.H."/>
            <person name="Hubbard S.S."/>
            <person name="Banfield J.F."/>
        </authorList>
    </citation>
    <scope>NUCLEOTIDE SEQUENCE [LARGE SCALE GENOMIC DNA]</scope>
</reference>
<comment type="similarity">
    <text evidence="13 14">Belongs to the NAD-dependent DNA ligase family. LigA subfamily.</text>
</comment>
<dbReference type="Gene3D" id="2.40.50.140">
    <property type="entry name" value="Nucleic acid-binding proteins"/>
    <property type="match status" value="1"/>
</dbReference>
<dbReference type="InterPro" id="IPR001357">
    <property type="entry name" value="BRCT_dom"/>
</dbReference>
<dbReference type="GO" id="GO:0006260">
    <property type="term" value="P:DNA replication"/>
    <property type="evidence" value="ECO:0007669"/>
    <property type="project" value="UniProtKB-KW"/>
</dbReference>
<dbReference type="STRING" id="1798515.A3B35_03895"/>
<comment type="caution">
    <text evidence="14">Lacks conserved residue(s) required for the propagation of feature annotation.</text>
</comment>
<dbReference type="Proteomes" id="UP000177215">
    <property type="component" value="Unassembled WGS sequence"/>
</dbReference>
<evidence type="ECO:0000256" key="14">
    <source>
        <dbReference type="HAMAP-Rule" id="MF_01588"/>
    </source>
</evidence>
<dbReference type="InterPro" id="IPR013840">
    <property type="entry name" value="DNAligase_N"/>
</dbReference>
<dbReference type="NCBIfam" id="TIGR00575">
    <property type="entry name" value="dnlj"/>
    <property type="match status" value="1"/>
</dbReference>
<keyword evidence="6 14" id="KW-0479">Metal-binding</keyword>
<dbReference type="InterPro" id="IPR033136">
    <property type="entry name" value="DNA_ligase_CS"/>
</dbReference>
<keyword evidence="7 14" id="KW-0227">DNA damage</keyword>
<dbReference type="PANTHER" id="PTHR23389">
    <property type="entry name" value="CHROMOSOME TRANSMISSION FIDELITY FACTOR 18"/>
    <property type="match status" value="1"/>
</dbReference>
<dbReference type="Pfam" id="PF03120">
    <property type="entry name" value="OB_DNA_ligase"/>
    <property type="match status" value="1"/>
</dbReference>
<dbReference type="InterPro" id="IPR036420">
    <property type="entry name" value="BRCT_dom_sf"/>
</dbReference>
<feature type="binding site" evidence="14">
    <location>
        <position position="118"/>
    </location>
    <ligand>
        <name>NAD(+)</name>
        <dbReference type="ChEBI" id="CHEBI:57540"/>
    </ligand>
</feature>
<feature type="binding site" evidence="14">
    <location>
        <position position="175"/>
    </location>
    <ligand>
        <name>NAD(+)</name>
        <dbReference type="ChEBI" id="CHEBI:57540"/>
    </ligand>
</feature>
<dbReference type="Pfam" id="PF01653">
    <property type="entry name" value="DNA_ligase_aden"/>
    <property type="match status" value="2"/>
</dbReference>
<dbReference type="PANTHER" id="PTHR23389:SF9">
    <property type="entry name" value="DNA LIGASE"/>
    <property type="match status" value="1"/>
</dbReference>
<dbReference type="SUPFAM" id="SSF52113">
    <property type="entry name" value="BRCT domain"/>
    <property type="match status" value="1"/>
</dbReference>
<comment type="cofactor">
    <cofactor evidence="14">
        <name>Mg(2+)</name>
        <dbReference type="ChEBI" id="CHEBI:18420"/>
    </cofactor>
    <cofactor evidence="14">
        <name>Mn(2+)</name>
        <dbReference type="ChEBI" id="CHEBI:29035"/>
    </cofactor>
</comment>
<sequence length="698" mass="78150">MVPQQVRARYKSLKDTINRYRVLYHVYDKEEISQQALDSLKHELSKLEEQYPEIITPDSPSQRVAGKPLPGFRKVRHKVPQWSFNDAFSPEEIREFDARVKKVLKNAGGSASPTYVCELKIDGLKIVLTYEKGLLVTAATRGDGTVGEDVTHNIKTIESVPLALARPVDIIVEGEVWMSTKNLEELNRRRKKEGEPPFANPRNAAAGSIRQLDPKVAASRKLDVFIYDVAETSEKFPKTQSEELEYLRELGFKINPHHATAETIEDAIHFWEKWRRPEGRQPRGFWPEGSFRQSLQTESARREDLEYWIDGVVVKVNEKKYEEALGYTGKAPRFAIAFKFPAEQVTTIVEDVVLQVGRTGVLTPVAHLKPVAVAGTIVSRATLHNEDEIQRLDVRIGDTVVLQKAGDVIPDIVSVVKELRPKGAKQYEWPARVPECGGDGRIERIPGQAAWRCVDKHSFAVVRRRFHNFAGKHALDIEGLGKERVDMLLEKGLVQHYNELFTLTEGDLLTLEGFADVSAKKLVVAIQKARHVELARLLVGLSIPQVGEETAILLAKKFHTIDALTKAGAEELERIEGVGPIVAREIVEWFTLKRHRELVANLKKVLTIANSTYSALRQAQGKKLPLFGKTFVLTGSLKSMSRDEAKEKLRALGADVSSSVSKNTTAVIAGEEAGSKLDKSRELGVQILTEGEFLKLLQ</sequence>
<evidence type="ECO:0000256" key="5">
    <source>
        <dbReference type="ARBA" id="ARBA00022705"/>
    </source>
</evidence>
<evidence type="ECO:0000259" key="15">
    <source>
        <dbReference type="PROSITE" id="PS50172"/>
    </source>
</evidence>
<dbReference type="GO" id="GO:0003911">
    <property type="term" value="F:DNA ligase (NAD+) activity"/>
    <property type="evidence" value="ECO:0007669"/>
    <property type="project" value="UniProtKB-UniRule"/>
</dbReference>
<dbReference type="InterPro" id="IPR001679">
    <property type="entry name" value="DNA_ligase"/>
</dbReference>
<dbReference type="EC" id="6.5.1.2" evidence="2 14"/>
<keyword evidence="4 14" id="KW-0436">Ligase</keyword>
<feature type="binding site" evidence="14">
    <location>
        <position position="436"/>
    </location>
    <ligand>
        <name>Zn(2+)</name>
        <dbReference type="ChEBI" id="CHEBI:29105"/>
    </ligand>
</feature>
<accession>A0A1F6ESR7</accession>
<dbReference type="GO" id="GO:0003677">
    <property type="term" value="F:DNA binding"/>
    <property type="evidence" value="ECO:0007669"/>
    <property type="project" value="InterPro"/>
</dbReference>
<dbReference type="Gene3D" id="3.40.50.10190">
    <property type="entry name" value="BRCT domain"/>
    <property type="match status" value="1"/>
</dbReference>
<evidence type="ECO:0000256" key="4">
    <source>
        <dbReference type="ARBA" id="ARBA00022598"/>
    </source>
</evidence>
<evidence type="ECO:0000256" key="6">
    <source>
        <dbReference type="ARBA" id="ARBA00022723"/>
    </source>
</evidence>
<dbReference type="Gene3D" id="1.10.287.610">
    <property type="entry name" value="Helix hairpin bin"/>
    <property type="match status" value="1"/>
</dbReference>
<comment type="catalytic activity">
    <reaction evidence="12 14">
        <text>NAD(+) + (deoxyribonucleotide)n-3'-hydroxyl + 5'-phospho-(deoxyribonucleotide)m = (deoxyribonucleotide)n+m + AMP + beta-nicotinamide D-nucleotide.</text>
        <dbReference type="EC" id="6.5.1.2"/>
    </reaction>
</comment>
<dbReference type="SMART" id="SM00532">
    <property type="entry name" value="LIGANc"/>
    <property type="match status" value="1"/>
</dbReference>
<evidence type="ECO:0000256" key="7">
    <source>
        <dbReference type="ARBA" id="ARBA00022763"/>
    </source>
</evidence>
<name>A0A1F6ESR7_9BACT</name>
<feature type="binding site" evidence="14">
    <location>
        <position position="315"/>
    </location>
    <ligand>
        <name>NAD(+)</name>
        <dbReference type="ChEBI" id="CHEBI:57540"/>
    </ligand>
</feature>
<keyword evidence="14" id="KW-0464">Manganese</keyword>
<dbReference type="PROSITE" id="PS50172">
    <property type="entry name" value="BRCT"/>
    <property type="match status" value="1"/>
</dbReference>
<feature type="binding site" evidence="14">
    <location>
        <begin position="83"/>
        <end position="84"/>
    </location>
    <ligand>
        <name>NAD(+)</name>
        <dbReference type="ChEBI" id="CHEBI:57540"/>
    </ligand>
</feature>
<dbReference type="InterPro" id="IPR041663">
    <property type="entry name" value="DisA/LigA_HHH"/>
</dbReference>
<dbReference type="PROSITE" id="PS01056">
    <property type="entry name" value="DNA_LIGASE_N2"/>
    <property type="match status" value="1"/>
</dbReference>
<dbReference type="Gene3D" id="6.20.10.30">
    <property type="match status" value="1"/>
</dbReference>